<proteinExistence type="inferred from homology"/>
<keyword evidence="2" id="KW-1277">Toxin-antitoxin system</keyword>
<gene>
    <name evidence="4" type="ORF">ACFOSU_18775</name>
</gene>
<sequence length="191" mass="21436">MLVATVGSAQAVTVERMQVTRDDARYDVASVMVLDVPLAVAFRAASDYDRLPEFNPSILSSTRLRGHRLRSNVRLCVAFFCKTIRQVMRYQEHAPESIDMQVVTDAGDLKSGHAKWRFTAIDARRTRLAFAAAIEPAFWIPPLIGPYLIARELRRQTQITGRSIERLAADYAHDQGRNGGNIDDDSESDDE</sequence>
<dbReference type="Proteomes" id="UP001595462">
    <property type="component" value="Unassembled WGS sequence"/>
</dbReference>
<keyword evidence="5" id="KW-1185">Reference proteome</keyword>
<dbReference type="Gene3D" id="3.30.530.20">
    <property type="match status" value="1"/>
</dbReference>
<evidence type="ECO:0000313" key="5">
    <source>
        <dbReference type="Proteomes" id="UP001595462"/>
    </source>
</evidence>
<name>A0ABV7EWC5_9GAMM</name>
<dbReference type="SUPFAM" id="SSF55961">
    <property type="entry name" value="Bet v1-like"/>
    <property type="match status" value="1"/>
</dbReference>
<evidence type="ECO:0000256" key="2">
    <source>
        <dbReference type="ARBA" id="ARBA00022649"/>
    </source>
</evidence>
<comment type="similarity">
    <text evidence="1">Belongs to the ribosome association toxin RatA family.</text>
</comment>
<dbReference type="InterPro" id="IPR005031">
    <property type="entry name" value="COQ10_START"/>
</dbReference>
<evidence type="ECO:0000313" key="4">
    <source>
        <dbReference type="EMBL" id="MFC3105917.1"/>
    </source>
</evidence>
<dbReference type="InterPro" id="IPR023393">
    <property type="entry name" value="START-like_dom_sf"/>
</dbReference>
<reference evidence="5" key="1">
    <citation type="journal article" date="2019" name="Int. J. Syst. Evol. Microbiol.">
        <title>The Global Catalogue of Microorganisms (GCM) 10K type strain sequencing project: providing services to taxonomists for standard genome sequencing and annotation.</title>
        <authorList>
            <consortium name="The Broad Institute Genomics Platform"/>
            <consortium name="The Broad Institute Genome Sequencing Center for Infectious Disease"/>
            <person name="Wu L."/>
            <person name="Ma J."/>
        </authorList>
    </citation>
    <scope>NUCLEOTIDE SEQUENCE [LARGE SCALE GENOMIC DNA]</scope>
    <source>
        <strain evidence="5">KCTC 52640</strain>
    </source>
</reference>
<feature type="domain" description="Coenzyme Q-binding protein COQ10 START" evidence="3">
    <location>
        <begin position="35"/>
        <end position="143"/>
    </location>
</feature>
<comment type="caution">
    <text evidence="4">The sequence shown here is derived from an EMBL/GenBank/DDBJ whole genome shotgun (WGS) entry which is preliminary data.</text>
</comment>
<dbReference type="Pfam" id="PF03364">
    <property type="entry name" value="Polyketide_cyc"/>
    <property type="match status" value="1"/>
</dbReference>
<evidence type="ECO:0000256" key="1">
    <source>
        <dbReference type="ARBA" id="ARBA00008918"/>
    </source>
</evidence>
<dbReference type="EMBL" id="JBHRSS010000009">
    <property type="protein sequence ID" value="MFC3105917.1"/>
    <property type="molecule type" value="Genomic_DNA"/>
</dbReference>
<protein>
    <submittedName>
        <fullName evidence="4">SRPBCC family protein</fullName>
    </submittedName>
</protein>
<accession>A0ABV7EWC5</accession>
<evidence type="ECO:0000259" key="3">
    <source>
        <dbReference type="Pfam" id="PF03364"/>
    </source>
</evidence>
<dbReference type="RefSeq" id="WP_380691473.1">
    <property type="nucleotide sequence ID" value="NZ_JBHRSS010000009.1"/>
</dbReference>
<organism evidence="4 5">
    <name type="scientific">Salinisphaera aquimarina</name>
    <dbReference type="NCBI Taxonomy" id="2094031"/>
    <lineage>
        <taxon>Bacteria</taxon>
        <taxon>Pseudomonadati</taxon>
        <taxon>Pseudomonadota</taxon>
        <taxon>Gammaproteobacteria</taxon>
        <taxon>Salinisphaerales</taxon>
        <taxon>Salinisphaeraceae</taxon>
        <taxon>Salinisphaera</taxon>
    </lineage>
</organism>